<sequence length="83" mass="9913">MFSKNPVIAFKKRSEKWYWDLQSYSQESLYHKPSSDQWSLAELYDHIIRVAKTYQLPNFHKCIENDTKKGKPKNGIGYLIFNI</sequence>
<keyword evidence="2" id="KW-1185">Reference proteome</keyword>
<accession>A0ABW5LJ80</accession>
<protein>
    <recommendedName>
        <fullName evidence="3">DinB family protein</fullName>
    </recommendedName>
</protein>
<evidence type="ECO:0008006" key="3">
    <source>
        <dbReference type="Google" id="ProtNLM"/>
    </source>
</evidence>
<dbReference type="EMBL" id="JBHULE010000019">
    <property type="protein sequence ID" value="MFD2564437.1"/>
    <property type="molecule type" value="Genomic_DNA"/>
</dbReference>
<name>A0ABW5LJ80_9FLAO</name>
<dbReference type="Gene3D" id="1.20.120.450">
    <property type="entry name" value="dinb family like domain"/>
    <property type="match status" value="1"/>
</dbReference>
<dbReference type="Proteomes" id="UP001597319">
    <property type="component" value="Unassembled WGS sequence"/>
</dbReference>
<dbReference type="InterPro" id="IPR034660">
    <property type="entry name" value="DinB/YfiT-like"/>
</dbReference>
<organism evidence="1 2">
    <name type="scientific">Aquimarina rubra</name>
    <dbReference type="NCBI Taxonomy" id="1920033"/>
    <lineage>
        <taxon>Bacteria</taxon>
        <taxon>Pseudomonadati</taxon>
        <taxon>Bacteroidota</taxon>
        <taxon>Flavobacteriia</taxon>
        <taxon>Flavobacteriales</taxon>
        <taxon>Flavobacteriaceae</taxon>
        <taxon>Aquimarina</taxon>
    </lineage>
</organism>
<proteinExistence type="predicted"/>
<evidence type="ECO:0000313" key="2">
    <source>
        <dbReference type="Proteomes" id="UP001597319"/>
    </source>
</evidence>
<evidence type="ECO:0000313" key="1">
    <source>
        <dbReference type="EMBL" id="MFD2564437.1"/>
    </source>
</evidence>
<gene>
    <name evidence="1" type="ORF">ACFSR1_17275</name>
</gene>
<comment type="caution">
    <text evidence="1">The sequence shown here is derived from an EMBL/GenBank/DDBJ whole genome shotgun (WGS) entry which is preliminary data.</text>
</comment>
<reference evidence="2" key="1">
    <citation type="journal article" date="2019" name="Int. J. Syst. Evol. Microbiol.">
        <title>The Global Catalogue of Microorganisms (GCM) 10K type strain sequencing project: providing services to taxonomists for standard genome sequencing and annotation.</title>
        <authorList>
            <consortium name="The Broad Institute Genomics Platform"/>
            <consortium name="The Broad Institute Genome Sequencing Center for Infectious Disease"/>
            <person name="Wu L."/>
            <person name="Ma J."/>
        </authorList>
    </citation>
    <scope>NUCLEOTIDE SEQUENCE [LARGE SCALE GENOMIC DNA]</scope>
    <source>
        <strain evidence="2">KCTC 52274</strain>
    </source>
</reference>
<dbReference type="RefSeq" id="WP_378294269.1">
    <property type="nucleotide sequence ID" value="NZ_JBHULE010000019.1"/>
</dbReference>